<dbReference type="InterPro" id="IPR041494">
    <property type="entry name" value="PIN7"/>
</dbReference>
<dbReference type="RefSeq" id="WP_049078355.1">
    <property type="nucleotide sequence ID" value="NZ_AP021987.1"/>
</dbReference>
<sequence length="198" mass="22216">MSENIIALVDYENIGTLENVMLSRYERLILFTGSQQEFIRFPSVTHAGNISISVFQAPCVSKNNVDFHLVLELGRLSVTAPEDTMFHVISNDKGYDSVIALLCRTGRRCCRIPSPRSAEKAKTVSALISNDEVLRLTDKIQSLSKKSAVNRPVSTSSLMNYIKCHSGNIRNTAILNQVRDELIRRGVIAVYEKTVVWR</sequence>
<accession>A0A2H4ZGR0</accession>
<proteinExistence type="predicted"/>
<protein>
    <submittedName>
        <fullName evidence="1">Uncharacterized protein</fullName>
    </submittedName>
</protein>
<geneLocation type="plasmid" evidence="1">
    <name>p23141-2</name>
</geneLocation>
<dbReference type="AlphaFoldDB" id="A0A2H4ZGR0"/>
<evidence type="ECO:0000313" key="1">
    <source>
        <dbReference type="EMBL" id="AUF80432.1"/>
    </source>
</evidence>
<dbReference type="Pfam" id="PF18475">
    <property type="entry name" value="PIN7"/>
    <property type="match status" value="1"/>
</dbReference>
<dbReference type="EMBL" id="MF788070">
    <property type="protein sequence ID" value="AUF80432.1"/>
    <property type="molecule type" value="Genomic_DNA"/>
</dbReference>
<reference evidence="1" key="1">
    <citation type="submission" date="2017-08" db="EMBL/GenBank/DDBJ databases">
        <title>Complete sequence of p23141-1.</title>
        <authorList>
            <person name="Feng J."/>
            <person name="Yin Z."/>
            <person name="Zeng L."/>
            <person name="Jiang X."/>
            <person name="Zhan Z."/>
            <person name="Luo W."/>
            <person name="Zhao Y."/>
            <person name="Zhou D."/>
        </authorList>
    </citation>
    <scope>NUCLEOTIDE SEQUENCE</scope>
    <source>
        <strain evidence="1">23141</strain>
        <plasmid evidence="1">p23141-2</plasmid>
    </source>
</reference>
<organism evidence="1">
    <name type="scientific">Raoultella ornithinolytica</name>
    <name type="common">Klebsiella ornithinolytica</name>
    <dbReference type="NCBI Taxonomy" id="54291"/>
    <lineage>
        <taxon>Bacteria</taxon>
        <taxon>Pseudomonadati</taxon>
        <taxon>Pseudomonadota</taxon>
        <taxon>Gammaproteobacteria</taxon>
        <taxon>Enterobacterales</taxon>
        <taxon>Enterobacteriaceae</taxon>
        <taxon>Klebsiella/Raoultella group</taxon>
        <taxon>Raoultella</taxon>
    </lineage>
</organism>
<name>A0A2H4ZGR0_RAOOR</name>
<keyword evidence="1" id="KW-0614">Plasmid</keyword>